<keyword evidence="1" id="KW-0496">Mitochondrion</keyword>
<dbReference type="AlphaFoldDB" id="A0A2Z5ZC33"/>
<accession>A0A2Z5ZC33</accession>
<protein>
    <submittedName>
        <fullName evidence="1">Sec-independent protein translocase component tatA</fullName>
    </submittedName>
</protein>
<gene>
    <name evidence="1" type="primary">tatA</name>
</gene>
<proteinExistence type="predicted"/>
<organism evidence="1">
    <name type="scientific">Nitzschia palea</name>
    <dbReference type="NCBI Taxonomy" id="303400"/>
    <lineage>
        <taxon>Eukaryota</taxon>
        <taxon>Sar</taxon>
        <taxon>Stramenopiles</taxon>
        <taxon>Ochrophyta</taxon>
        <taxon>Bacillariophyta</taxon>
        <taxon>Bacillariophyceae</taxon>
        <taxon>Bacillariophycidae</taxon>
        <taxon>Bacillariales</taxon>
        <taxon>Bacillariaceae</taxon>
        <taxon>Nitzschia</taxon>
    </lineage>
</organism>
<dbReference type="EMBL" id="AP018512">
    <property type="protein sequence ID" value="BBC77925.1"/>
    <property type="molecule type" value="Genomic_DNA"/>
</dbReference>
<sequence length="49" mass="5756">MRISIGQIIVLILLLFLLFGDFQDMKKKLSALLKQVNSFFYHKNRKKGT</sequence>
<geneLocation type="mitochondrion" evidence="1"/>
<reference evidence="1" key="1">
    <citation type="submission" date="2018-02" db="EMBL/GenBank/DDBJ databases">
        <title>Evolution and diversity of non-photosynthetic diatom plastid genomes.</title>
        <authorList>
            <person name="Kamikawa R."/>
            <person name="Ishii K."/>
        </authorList>
    </citation>
    <scope>NUCLEOTIDE SEQUENCE</scope>
    <source>
        <strain evidence="1">NIES-2729</strain>
    </source>
</reference>
<name>A0A2Z5ZC33_9STRA</name>
<evidence type="ECO:0000313" key="1">
    <source>
        <dbReference type="EMBL" id="BBC77925.1"/>
    </source>
</evidence>